<evidence type="ECO:0000313" key="2">
    <source>
        <dbReference type="EMBL" id="ACK50274.1"/>
    </source>
</evidence>
<proteinExistence type="predicted"/>
<dbReference type="AlphaFoldDB" id="B8ER90"/>
<keyword evidence="1" id="KW-0472">Membrane</keyword>
<name>B8ER90_METSB</name>
<evidence type="ECO:0000256" key="1">
    <source>
        <dbReference type="SAM" id="Phobius"/>
    </source>
</evidence>
<dbReference type="STRING" id="395965.Msil_1309"/>
<keyword evidence="1" id="KW-1133">Transmembrane helix</keyword>
<dbReference type="HOGENOM" id="CLU_2862725_0_0_5"/>
<evidence type="ECO:0000313" key="3">
    <source>
        <dbReference type="Proteomes" id="UP000002257"/>
    </source>
</evidence>
<reference evidence="2 3" key="1">
    <citation type="journal article" date="2010" name="J. Bacteriol.">
        <title>Complete genome sequence of the aerobic facultative methanotroph Methylocella silvestris BL2.</title>
        <authorList>
            <person name="Chen Y."/>
            <person name="Crombie A."/>
            <person name="Rahman M.T."/>
            <person name="Dedysh S.N."/>
            <person name="Liesack W."/>
            <person name="Stott M.B."/>
            <person name="Alam M."/>
            <person name="Theisen A.R."/>
            <person name="Murrell J.C."/>
            <person name="Dunfield P.F."/>
        </authorList>
    </citation>
    <scope>NUCLEOTIDE SEQUENCE [LARGE SCALE GENOMIC DNA]</scope>
    <source>
        <strain evidence="3">DSM 15510 / CIP 108128 / LMG 27833 / NCIMB 13906 / BL2</strain>
    </source>
</reference>
<protein>
    <submittedName>
        <fullName evidence="2">Uncharacterized protein</fullName>
    </submittedName>
</protein>
<accession>B8ER90</accession>
<sequence length="64" mass="7269">MLYHLRAPPRGRQRFNCLQMFKTRRLQDPFSSALMARGAAQRLLAAGAVIALLWIAIFWAVSLP</sequence>
<dbReference type="Proteomes" id="UP000002257">
    <property type="component" value="Chromosome"/>
</dbReference>
<keyword evidence="1" id="KW-0812">Transmembrane</keyword>
<gene>
    <name evidence="2" type="ordered locus">Msil_1309</name>
</gene>
<keyword evidence="3" id="KW-1185">Reference proteome</keyword>
<organism evidence="2 3">
    <name type="scientific">Methylocella silvestris (strain DSM 15510 / CIP 108128 / LMG 27833 / NCIMB 13906 / BL2)</name>
    <dbReference type="NCBI Taxonomy" id="395965"/>
    <lineage>
        <taxon>Bacteria</taxon>
        <taxon>Pseudomonadati</taxon>
        <taxon>Pseudomonadota</taxon>
        <taxon>Alphaproteobacteria</taxon>
        <taxon>Hyphomicrobiales</taxon>
        <taxon>Beijerinckiaceae</taxon>
        <taxon>Methylocella</taxon>
    </lineage>
</organism>
<dbReference type="EMBL" id="CP001280">
    <property type="protein sequence ID" value="ACK50274.1"/>
    <property type="molecule type" value="Genomic_DNA"/>
</dbReference>
<feature type="transmembrane region" description="Helical" evidence="1">
    <location>
        <begin position="43"/>
        <end position="61"/>
    </location>
</feature>
<dbReference type="KEGG" id="msl:Msil_1309"/>